<gene>
    <name evidence="1" type="ORF">PILCRDRAFT_810429</name>
</gene>
<evidence type="ECO:0000313" key="2">
    <source>
        <dbReference type="Proteomes" id="UP000054166"/>
    </source>
</evidence>
<dbReference type="Proteomes" id="UP000054166">
    <property type="component" value="Unassembled WGS sequence"/>
</dbReference>
<dbReference type="AlphaFoldDB" id="A0A0C3C0K3"/>
<evidence type="ECO:0000313" key="1">
    <source>
        <dbReference type="EMBL" id="KIM92373.1"/>
    </source>
</evidence>
<reference evidence="2" key="2">
    <citation type="submission" date="2015-01" db="EMBL/GenBank/DDBJ databases">
        <title>Evolutionary Origins and Diversification of the Mycorrhizal Mutualists.</title>
        <authorList>
            <consortium name="DOE Joint Genome Institute"/>
            <consortium name="Mycorrhizal Genomics Consortium"/>
            <person name="Kohler A."/>
            <person name="Kuo A."/>
            <person name="Nagy L.G."/>
            <person name="Floudas D."/>
            <person name="Copeland A."/>
            <person name="Barry K.W."/>
            <person name="Cichocki N."/>
            <person name="Veneault-Fourrey C."/>
            <person name="LaButti K."/>
            <person name="Lindquist E.A."/>
            <person name="Lipzen A."/>
            <person name="Lundell T."/>
            <person name="Morin E."/>
            <person name="Murat C."/>
            <person name="Riley R."/>
            <person name="Ohm R."/>
            <person name="Sun H."/>
            <person name="Tunlid A."/>
            <person name="Henrissat B."/>
            <person name="Grigoriev I.V."/>
            <person name="Hibbett D.S."/>
            <person name="Martin F."/>
        </authorList>
    </citation>
    <scope>NUCLEOTIDE SEQUENCE [LARGE SCALE GENOMIC DNA]</scope>
    <source>
        <strain evidence="2">F 1598</strain>
    </source>
</reference>
<name>A0A0C3C0K3_PILCF</name>
<proteinExistence type="predicted"/>
<organism evidence="1 2">
    <name type="scientific">Piloderma croceum (strain F 1598)</name>
    <dbReference type="NCBI Taxonomy" id="765440"/>
    <lineage>
        <taxon>Eukaryota</taxon>
        <taxon>Fungi</taxon>
        <taxon>Dikarya</taxon>
        <taxon>Basidiomycota</taxon>
        <taxon>Agaricomycotina</taxon>
        <taxon>Agaricomycetes</taxon>
        <taxon>Agaricomycetidae</taxon>
        <taxon>Atheliales</taxon>
        <taxon>Atheliaceae</taxon>
        <taxon>Piloderma</taxon>
    </lineage>
</organism>
<accession>A0A0C3C0K3</accession>
<keyword evidence="2" id="KW-1185">Reference proteome</keyword>
<dbReference type="InParanoid" id="A0A0C3C0K3"/>
<dbReference type="OrthoDB" id="3266525at2759"/>
<protein>
    <submittedName>
        <fullName evidence="1">Uncharacterized protein</fullName>
    </submittedName>
</protein>
<sequence>MIIAAIGYEVSSDVLNNYLFEHDMLSNMGLPIYRKLLIHLESETSTMVHLVNLDDESESTTTRHTFLCCYMECNNRIHDCDDIQAVVVPNAFTRIQEIIQTKGVLRRVVASKGIVYSYDSDGQSRV</sequence>
<reference evidence="1 2" key="1">
    <citation type="submission" date="2014-04" db="EMBL/GenBank/DDBJ databases">
        <authorList>
            <consortium name="DOE Joint Genome Institute"/>
            <person name="Kuo A."/>
            <person name="Tarkka M."/>
            <person name="Buscot F."/>
            <person name="Kohler A."/>
            <person name="Nagy L.G."/>
            <person name="Floudas D."/>
            <person name="Copeland A."/>
            <person name="Barry K.W."/>
            <person name="Cichocki N."/>
            <person name="Veneault-Fourrey C."/>
            <person name="LaButti K."/>
            <person name="Lindquist E.A."/>
            <person name="Lipzen A."/>
            <person name="Lundell T."/>
            <person name="Morin E."/>
            <person name="Murat C."/>
            <person name="Sun H."/>
            <person name="Tunlid A."/>
            <person name="Henrissat B."/>
            <person name="Grigoriev I.V."/>
            <person name="Hibbett D.S."/>
            <person name="Martin F."/>
            <person name="Nordberg H.P."/>
            <person name="Cantor M.N."/>
            <person name="Hua S.X."/>
        </authorList>
    </citation>
    <scope>NUCLEOTIDE SEQUENCE [LARGE SCALE GENOMIC DNA]</scope>
    <source>
        <strain evidence="1 2">F 1598</strain>
    </source>
</reference>
<dbReference type="EMBL" id="KN832970">
    <property type="protein sequence ID" value="KIM92373.1"/>
    <property type="molecule type" value="Genomic_DNA"/>
</dbReference>
<dbReference type="HOGENOM" id="CLU_1982389_0_0_1"/>